<evidence type="ECO:0000313" key="7">
    <source>
        <dbReference type="Proteomes" id="UP001183607"/>
    </source>
</evidence>
<dbReference type="GO" id="GO:0016787">
    <property type="term" value="F:hydrolase activity"/>
    <property type="evidence" value="ECO:0007669"/>
    <property type="project" value="UniProtKB-KW"/>
</dbReference>
<dbReference type="InterPro" id="IPR000086">
    <property type="entry name" value="NUDIX_hydrolase_dom"/>
</dbReference>
<dbReference type="PANTHER" id="PTHR43046:SF14">
    <property type="entry name" value="MUTT_NUDIX FAMILY PROTEIN"/>
    <property type="match status" value="1"/>
</dbReference>
<dbReference type="AlphaFoldDB" id="A0ABD5EA73"/>
<dbReference type="EMBL" id="JAVRER010000024">
    <property type="protein sequence ID" value="MDT0417165.1"/>
    <property type="molecule type" value="Genomic_DNA"/>
</dbReference>
<comment type="caution">
    <text evidence="6">The sequence shown here is derived from an EMBL/GenBank/DDBJ whole genome shotgun (WGS) entry which is preliminary data.</text>
</comment>
<dbReference type="InterPro" id="IPR015797">
    <property type="entry name" value="NUDIX_hydrolase-like_dom_sf"/>
</dbReference>
<feature type="domain" description="Nudix hydrolase" evidence="5">
    <location>
        <begin position="4"/>
        <end position="144"/>
    </location>
</feature>
<dbReference type="PROSITE" id="PS51462">
    <property type="entry name" value="NUDIX"/>
    <property type="match status" value="1"/>
</dbReference>
<dbReference type="PROSITE" id="PS00893">
    <property type="entry name" value="NUDIX_BOX"/>
    <property type="match status" value="1"/>
</dbReference>
<dbReference type="InterPro" id="IPR020476">
    <property type="entry name" value="Nudix_hydrolase"/>
</dbReference>
<evidence type="ECO:0000256" key="3">
    <source>
        <dbReference type="ARBA" id="ARBA00022801"/>
    </source>
</evidence>
<evidence type="ECO:0000256" key="4">
    <source>
        <dbReference type="RuleBase" id="RU003476"/>
    </source>
</evidence>
<dbReference type="PRINTS" id="PR00502">
    <property type="entry name" value="NUDIXFAMILY"/>
</dbReference>
<dbReference type="SUPFAM" id="SSF55811">
    <property type="entry name" value="Nudix"/>
    <property type="match status" value="1"/>
</dbReference>
<comment type="similarity">
    <text evidence="2 4">Belongs to the Nudix hydrolase family.</text>
</comment>
<accession>A0ABD5EA73</accession>
<sequence>MRWELRVASYAVCVRENRVNASPEILLARWVAADGRRLWTLPGGGMEPGEDPYDTVIREVAEETGYEAEPTSLLGTDSIRREHSRMGTRSAFHGLRLVYEAAITGGSLRNEENGSTDLAAWHPVTGIAELPHVELVEVGMRLWRERPAVGRVPRET</sequence>
<comment type="cofactor">
    <cofactor evidence="1">
        <name>Mg(2+)</name>
        <dbReference type="ChEBI" id="CHEBI:18420"/>
    </cofactor>
</comment>
<reference evidence="7" key="1">
    <citation type="submission" date="2023-07" db="EMBL/GenBank/DDBJ databases">
        <title>30 novel species of actinomycetes from the DSMZ collection.</title>
        <authorList>
            <person name="Nouioui I."/>
        </authorList>
    </citation>
    <scope>NUCLEOTIDE SEQUENCE [LARGE SCALE GENOMIC DNA]</scope>
    <source>
        <strain evidence="7">DSM 41982</strain>
    </source>
</reference>
<evidence type="ECO:0000313" key="6">
    <source>
        <dbReference type="EMBL" id="MDT0417165.1"/>
    </source>
</evidence>
<dbReference type="PANTHER" id="PTHR43046">
    <property type="entry name" value="GDP-MANNOSE MANNOSYL HYDROLASE"/>
    <property type="match status" value="1"/>
</dbReference>
<dbReference type="Pfam" id="PF00293">
    <property type="entry name" value="NUDIX"/>
    <property type="match status" value="1"/>
</dbReference>
<dbReference type="CDD" id="cd02883">
    <property type="entry name" value="NUDIX_Hydrolase"/>
    <property type="match status" value="1"/>
</dbReference>
<keyword evidence="3 4" id="KW-0378">Hydrolase</keyword>
<dbReference type="RefSeq" id="WP_175417823.1">
    <property type="nucleotide sequence ID" value="NZ_JAVRER010000024.1"/>
</dbReference>
<dbReference type="Gene3D" id="3.90.79.10">
    <property type="entry name" value="Nucleoside Triphosphate Pyrophosphohydrolase"/>
    <property type="match status" value="1"/>
</dbReference>
<evidence type="ECO:0000256" key="1">
    <source>
        <dbReference type="ARBA" id="ARBA00001946"/>
    </source>
</evidence>
<evidence type="ECO:0000256" key="2">
    <source>
        <dbReference type="ARBA" id="ARBA00005582"/>
    </source>
</evidence>
<organism evidence="6 7">
    <name type="scientific">Streptomyces evansiae</name>
    <dbReference type="NCBI Taxonomy" id="3075535"/>
    <lineage>
        <taxon>Bacteria</taxon>
        <taxon>Bacillati</taxon>
        <taxon>Actinomycetota</taxon>
        <taxon>Actinomycetes</taxon>
        <taxon>Kitasatosporales</taxon>
        <taxon>Streptomycetaceae</taxon>
        <taxon>Streptomyces</taxon>
    </lineage>
</organism>
<dbReference type="Proteomes" id="UP001183607">
    <property type="component" value="Unassembled WGS sequence"/>
</dbReference>
<proteinExistence type="inferred from homology"/>
<gene>
    <name evidence="6" type="ORF">RM574_16885</name>
</gene>
<protein>
    <submittedName>
        <fullName evidence="6">NUDIX domain-containing protein</fullName>
    </submittedName>
</protein>
<dbReference type="InterPro" id="IPR020084">
    <property type="entry name" value="NUDIX_hydrolase_CS"/>
</dbReference>
<name>A0ABD5EA73_9ACTN</name>
<evidence type="ECO:0000259" key="5">
    <source>
        <dbReference type="PROSITE" id="PS51462"/>
    </source>
</evidence>